<name>A0A250KMX2_9GAMM</name>
<dbReference type="EMBL" id="AP017928">
    <property type="protein sequence ID" value="BBA33060.1"/>
    <property type="molecule type" value="Genomic_DNA"/>
</dbReference>
<dbReference type="OrthoDB" id="5569961at2"/>
<sequence>MAIMGRYCKAYPIAKFREYAGWTEKIENIRKDKKIVDGKEVELERQLTDSDHLFLQENYVVTDGVFKDENIIFDAVTAEWQDFCRQELKFEIPDYATEEEAGSENATEV</sequence>
<protein>
    <submittedName>
        <fullName evidence="1">Uncharacterized protein</fullName>
    </submittedName>
</protein>
<proteinExistence type="predicted"/>
<evidence type="ECO:0000313" key="2">
    <source>
        <dbReference type="Proteomes" id="UP000266313"/>
    </source>
</evidence>
<gene>
    <name evidence="1" type="ORF">sS8_1098</name>
</gene>
<organism evidence="1 2">
    <name type="scientific">Methylocaldum marinum</name>
    <dbReference type="NCBI Taxonomy" id="1432792"/>
    <lineage>
        <taxon>Bacteria</taxon>
        <taxon>Pseudomonadati</taxon>
        <taxon>Pseudomonadota</taxon>
        <taxon>Gammaproteobacteria</taxon>
        <taxon>Methylococcales</taxon>
        <taxon>Methylococcaceae</taxon>
        <taxon>Methylocaldum</taxon>
    </lineage>
</organism>
<reference evidence="1 2" key="1">
    <citation type="submission" date="2016-12" db="EMBL/GenBank/DDBJ databases">
        <title>Genome sequencing of Methylocaldum marinum.</title>
        <authorList>
            <person name="Takeuchi M."/>
            <person name="Kamagata Y."/>
            <person name="Hiraoka S."/>
            <person name="Oshima K."/>
            <person name="Hattori M."/>
            <person name="Iwasaki W."/>
        </authorList>
    </citation>
    <scope>NUCLEOTIDE SEQUENCE [LARGE SCALE GENOMIC DNA]</scope>
    <source>
        <strain evidence="1 2">S8</strain>
    </source>
</reference>
<evidence type="ECO:0000313" key="1">
    <source>
        <dbReference type="EMBL" id="BBA33060.1"/>
    </source>
</evidence>
<dbReference type="Proteomes" id="UP000266313">
    <property type="component" value="Chromosome"/>
</dbReference>
<dbReference type="AlphaFoldDB" id="A0A250KMX2"/>
<accession>A0A250KMX2</accession>
<dbReference type="KEGG" id="mmai:sS8_1098"/>
<dbReference type="RefSeq" id="WP_119632624.1">
    <property type="nucleotide sequence ID" value="NZ_AP017928.1"/>
</dbReference>
<keyword evidence="2" id="KW-1185">Reference proteome</keyword>